<dbReference type="InterPro" id="IPR025698">
    <property type="entry name" value="2TM_dom"/>
</dbReference>
<evidence type="ECO:0000313" key="4">
    <source>
        <dbReference type="Proteomes" id="UP000219048"/>
    </source>
</evidence>
<dbReference type="OrthoDB" id="1495672at2"/>
<evidence type="ECO:0000313" key="3">
    <source>
        <dbReference type="EMBL" id="SNZ00516.1"/>
    </source>
</evidence>
<organism evidence="3 4">
    <name type="scientific">Flagellimonas pacifica</name>
    <dbReference type="NCBI Taxonomy" id="1247520"/>
    <lineage>
        <taxon>Bacteria</taxon>
        <taxon>Pseudomonadati</taxon>
        <taxon>Bacteroidota</taxon>
        <taxon>Flavobacteriia</taxon>
        <taxon>Flavobacteriales</taxon>
        <taxon>Flavobacteriaceae</taxon>
        <taxon>Flagellimonas</taxon>
    </lineage>
</organism>
<keyword evidence="1" id="KW-1133">Transmembrane helix</keyword>
<dbReference type="RefSeq" id="WP_097045968.1">
    <property type="nucleotide sequence ID" value="NZ_OBEH01000003.1"/>
</dbReference>
<feature type="transmembrane region" description="Helical" evidence="1">
    <location>
        <begin position="57"/>
        <end position="79"/>
    </location>
</feature>
<accession>A0A285MXH9</accession>
<dbReference type="Pfam" id="PF13239">
    <property type="entry name" value="2TM"/>
    <property type="match status" value="1"/>
</dbReference>
<sequence>MRDSDKYEKAKKRVKELKGFYNHLKIFIIVNGVLYLLKSGWLTSFMPKGFPTESYYFDWIHSNLILWGLIVAVHALILFRHKFPFLKKWEERQIQKYMDQDSEESGKYK</sequence>
<dbReference type="AlphaFoldDB" id="A0A285MXH9"/>
<gene>
    <name evidence="3" type="ORF">SAMN06265377_2340</name>
</gene>
<keyword evidence="1" id="KW-0812">Transmembrane</keyword>
<keyword evidence="1" id="KW-0472">Membrane</keyword>
<keyword evidence="4" id="KW-1185">Reference proteome</keyword>
<feature type="domain" description="2TM" evidence="2">
    <location>
        <begin position="8"/>
        <end position="99"/>
    </location>
</feature>
<proteinExistence type="predicted"/>
<dbReference type="Proteomes" id="UP000219048">
    <property type="component" value="Unassembled WGS sequence"/>
</dbReference>
<feature type="transmembrane region" description="Helical" evidence="1">
    <location>
        <begin position="20"/>
        <end position="37"/>
    </location>
</feature>
<evidence type="ECO:0000259" key="2">
    <source>
        <dbReference type="Pfam" id="PF13239"/>
    </source>
</evidence>
<reference evidence="4" key="1">
    <citation type="submission" date="2017-09" db="EMBL/GenBank/DDBJ databases">
        <authorList>
            <person name="Varghese N."/>
            <person name="Submissions S."/>
        </authorList>
    </citation>
    <scope>NUCLEOTIDE SEQUENCE [LARGE SCALE GENOMIC DNA]</scope>
    <source>
        <strain evidence="4">DSM 25885</strain>
    </source>
</reference>
<evidence type="ECO:0000256" key="1">
    <source>
        <dbReference type="SAM" id="Phobius"/>
    </source>
</evidence>
<dbReference type="EMBL" id="OBEH01000003">
    <property type="protein sequence ID" value="SNZ00516.1"/>
    <property type="molecule type" value="Genomic_DNA"/>
</dbReference>
<protein>
    <submittedName>
        <fullName evidence="3">2TM domain-containing protein</fullName>
    </submittedName>
</protein>
<name>A0A285MXH9_9FLAO</name>